<dbReference type="SUPFAM" id="SSF49899">
    <property type="entry name" value="Concanavalin A-like lectins/glucanases"/>
    <property type="match status" value="1"/>
</dbReference>
<dbReference type="SMART" id="SM00458">
    <property type="entry name" value="RICIN"/>
    <property type="match status" value="1"/>
</dbReference>
<dbReference type="GO" id="GO:0016829">
    <property type="term" value="F:lyase activity"/>
    <property type="evidence" value="ECO:0007669"/>
    <property type="project" value="UniProtKB-KW"/>
</dbReference>
<feature type="transmembrane region" description="Helical" evidence="1">
    <location>
        <begin position="12"/>
        <end position="29"/>
    </location>
</feature>
<keyword evidence="4" id="KW-1185">Reference proteome</keyword>
<dbReference type="PROSITE" id="PS50231">
    <property type="entry name" value="RICIN_B_LECTIN"/>
    <property type="match status" value="1"/>
</dbReference>
<dbReference type="Pfam" id="PF14200">
    <property type="entry name" value="RicinB_lectin_2"/>
    <property type="match status" value="2"/>
</dbReference>
<dbReference type="InterPro" id="IPR013320">
    <property type="entry name" value="ConA-like_dom_sf"/>
</dbReference>
<dbReference type="Gene3D" id="2.60.120.200">
    <property type="match status" value="1"/>
</dbReference>
<proteinExistence type="predicted"/>
<dbReference type="Proteomes" id="UP001062165">
    <property type="component" value="Chromosome"/>
</dbReference>
<dbReference type="RefSeq" id="WP_263052671.1">
    <property type="nucleotide sequence ID" value="NZ_CP106735.1"/>
</dbReference>
<protein>
    <submittedName>
        <fullName evidence="3">Polysaccharide lyase family 7 protein</fullName>
    </submittedName>
</protein>
<keyword evidence="1" id="KW-0812">Transmembrane</keyword>
<name>A0ABY6D454_9BACT</name>
<keyword evidence="3" id="KW-0456">Lyase</keyword>
<organism evidence="3 4">
    <name type="scientific">Reichenbachiella carrageenanivorans</name>
    <dbReference type="NCBI Taxonomy" id="2979869"/>
    <lineage>
        <taxon>Bacteria</taxon>
        <taxon>Pseudomonadati</taxon>
        <taxon>Bacteroidota</taxon>
        <taxon>Cytophagia</taxon>
        <taxon>Cytophagales</taxon>
        <taxon>Reichenbachiellaceae</taxon>
        <taxon>Reichenbachiella</taxon>
    </lineage>
</organism>
<keyword evidence="1" id="KW-1133">Transmembrane helix</keyword>
<dbReference type="InterPro" id="IPR014895">
    <property type="entry name" value="Alginate_lyase_2"/>
</dbReference>
<dbReference type="Pfam" id="PF08787">
    <property type="entry name" value="Alginate_lyase2"/>
    <property type="match status" value="1"/>
</dbReference>
<reference evidence="3" key="1">
    <citation type="submission" date="2022-10" db="EMBL/GenBank/DDBJ databases">
        <title>Comparative genomics and taxonomic characterization of three novel marine species of genus Reichenbachiella exhibiting antioxidant and polysaccharide degradation activities.</title>
        <authorList>
            <person name="Muhammad N."/>
            <person name="Lee Y.-J."/>
            <person name="Ko J."/>
            <person name="Kim S.-G."/>
        </authorList>
    </citation>
    <scope>NUCLEOTIDE SEQUENCE</scope>
    <source>
        <strain evidence="3">Wsw4-B4</strain>
    </source>
</reference>
<dbReference type="EMBL" id="CP106735">
    <property type="protein sequence ID" value="UXX80942.1"/>
    <property type="molecule type" value="Genomic_DNA"/>
</dbReference>
<evidence type="ECO:0000313" key="4">
    <source>
        <dbReference type="Proteomes" id="UP001062165"/>
    </source>
</evidence>
<dbReference type="CDD" id="cd00161">
    <property type="entry name" value="beta-trefoil_Ricin-like"/>
    <property type="match status" value="1"/>
</dbReference>
<feature type="domain" description="Ricin B lectin" evidence="2">
    <location>
        <begin position="54"/>
        <end position="191"/>
    </location>
</feature>
<dbReference type="SUPFAM" id="SSF50370">
    <property type="entry name" value="Ricin B-like lectins"/>
    <property type="match status" value="1"/>
</dbReference>
<evidence type="ECO:0000256" key="1">
    <source>
        <dbReference type="SAM" id="Phobius"/>
    </source>
</evidence>
<dbReference type="Gene3D" id="2.80.10.50">
    <property type="match status" value="3"/>
</dbReference>
<dbReference type="InterPro" id="IPR000772">
    <property type="entry name" value="Ricin_B_lectin"/>
</dbReference>
<accession>A0ABY6D454</accession>
<keyword evidence="1" id="KW-0472">Membrane</keyword>
<gene>
    <name evidence="3" type="ORF">N7E81_07495</name>
</gene>
<dbReference type="InterPro" id="IPR035992">
    <property type="entry name" value="Ricin_B-like_lectins"/>
</dbReference>
<sequence length="454" mass="48918">MRLNINKSIQKYLTYVMVLGLFSPALLWSCEEAELLDEELPAIESPKKATPTANKIYYIQNKKSGLHMDIHNKSNSNGANLQQWGNASGTHRQFEVLNTSGGYVRLKGVDSGKSLEVSGGSNANGANVQQWAYQGTTHQQWQIISVGDGYYRIKSRDSGKSMAVAGGSTSNGGNIEQRSWDGSDKFKWFFTEVGSSSGGGGGGGTPGGDTPGEVLGLTSSNWKLNGFDATPSSSATYYDDVLSSLNESFSTYENSNYFYTDGSWAYFKCYRGLGGSANSGNPRVELREMSNGNLASWDGSSGTHSMEFTVRVDQLPKDADNNGGVLCFAQIHGPDENDDGVEVDDLIRVQFIGSSDQSSGAVSLKISGYITEEVQGGSKTISGYALDTEYTFKIQYSGGVVRLYKNGSQVFSQSMDTSTDGNYFKVGNYLQSVQGASFTGSHGIVRIKNLSVSH</sequence>
<evidence type="ECO:0000259" key="2">
    <source>
        <dbReference type="SMART" id="SM00458"/>
    </source>
</evidence>
<evidence type="ECO:0000313" key="3">
    <source>
        <dbReference type="EMBL" id="UXX80942.1"/>
    </source>
</evidence>